<keyword evidence="2" id="KW-1185">Reference proteome</keyword>
<dbReference type="EMBL" id="JAUKUD010000001">
    <property type="protein sequence ID" value="KAK0754230.1"/>
    <property type="molecule type" value="Genomic_DNA"/>
</dbReference>
<evidence type="ECO:0000313" key="1">
    <source>
        <dbReference type="EMBL" id="KAK0754230.1"/>
    </source>
</evidence>
<reference evidence="1" key="1">
    <citation type="submission" date="2023-06" db="EMBL/GenBank/DDBJ databases">
        <title>Genome-scale phylogeny and comparative genomics of the fungal order Sordariales.</title>
        <authorList>
            <consortium name="Lawrence Berkeley National Laboratory"/>
            <person name="Hensen N."/>
            <person name="Bonometti L."/>
            <person name="Westerberg I."/>
            <person name="Brannstrom I.O."/>
            <person name="Guillou S."/>
            <person name="Cros-Aarteil S."/>
            <person name="Calhoun S."/>
            <person name="Haridas S."/>
            <person name="Kuo A."/>
            <person name="Mondo S."/>
            <person name="Pangilinan J."/>
            <person name="Riley R."/>
            <person name="LaButti K."/>
            <person name="Andreopoulos B."/>
            <person name="Lipzen A."/>
            <person name="Chen C."/>
            <person name="Yanf M."/>
            <person name="Daum C."/>
            <person name="Ng V."/>
            <person name="Clum A."/>
            <person name="Steindorff A."/>
            <person name="Ohm R."/>
            <person name="Martin F."/>
            <person name="Silar P."/>
            <person name="Natvig D."/>
            <person name="Lalanne C."/>
            <person name="Gautier V."/>
            <person name="Ament-velasquez S.L."/>
            <person name="Kruys A."/>
            <person name="Hutchinson M.I."/>
            <person name="Powell A.J."/>
            <person name="Barry K."/>
            <person name="Miller A.N."/>
            <person name="Grigoriev I.V."/>
            <person name="Debuchy R."/>
            <person name="Gladieux P."/>
            <person name="Thoren M.H."/>
            <person name="Johannesson H."/>
        </authorList>
    </citation>
    <scope>NUCLEOTIDE SEQUENCE</scope>
    <source>
        <strain evidence="1">SMH3187-1</strain>
    </source>
</reference>
<dbReference type="AlphaFoldDB" id="A0AA40KCT2"/>
<dbReference type="Proteomes" id="UP001172155">
    <property type="component" value="Unassembled WGS sequence"/>
</dbReference>
<sequence length="65" mass="7127">MTTCLVPCSCPVAIVPPEGGMAPCPAGEEGKQRAARDQMRRTFGMPFSPIYIGELEKVYLSYVYL</sequence>
<proteinExistence type="predicted"/>
<accession>A0AA40KCT2</accession>
<name>A0AA40KCT2_9PEZI</name>
<organism evidence="1 2">
    <name type="scientific">Schizothecium vesticola</name>
    <dbReference type="NCBI Taxonomy" id="314040"/>
    <lineage>
        <taxon>Eukaryota</taxon>
        <taxon>Fungi</taxon>
        <taxon>Dikarya</taxon>
        <taxon>Ascomycota</taxon>
        <taxon>Pezizomycotina</taxon>
        <taxon>Sordariomycetes</taxon>
        <taxon>Sordariomycetidae</taxon>
        <taxon>Sordariales</taxon>
        <taxon>Schizotheciaceae</taxon>
        <taxon>Schizothecium</taxon>
    </lineage>
</organism>
<evidence type="ECO:0000313" key="2">
    <source>
        <dbReference type="Proteomes" id="UP001172155"/>
    </source>
</evidence>
<comment type="caution">
    <text evidence="1">The sequence shown here is derived from an EMBL/GenBank/DDBJ whole genome shotgun (WGS) entry which is preliminary data.</text>
</comment>
<protein>
    <submittedName>
        <fullName evidence="1">Uncharacterized protein</fullName>
    </submittedName>
</protein>
<gene>
    <name evidence="1" type="ORF">B0T18DRAFT_398773</name>
</gene>